<dbReference type="Proteomes" id="UP000605986">
    <property type="component" value="Unassembled WGS sequence"/>
</dbReference>
<sequence>MPSNIPSPDIPSLALDHVIEIYRVKFHLQPLQLFKPSDLKDFLTSAPRFLLYSFLALTVRHSTDDFFKGQEVQAVEFYASSAQQEVAVLASQGIPKLEIVQALCLLVLADVATCKPGQAWMTIGTMSRLEALRKLSQTSFYDPSPELEASLRCHWTVNLLEQTFMPQERISIHDDDEHKYPASAHRPSSLPPTNDGDCPLDLFSDDAAEDLGITAYYIKFIQIWGYLSTYMRQVRTGKAEIAWSPASMHYTICAQIYEYETRLPHTHLLRKANFSKRPAAEIFDQREYWIPWILTQVLSHAIPAILHHPFIHLVAMRDSSNGLQARSFLQQTVDQALYHSAWVFKLLSICEELHFEICDPLVGQLVAVVATIPWLFQRAIDPKVAEKAKKDLEWCKGFLERLSETWPHIAQKACFFFEIDDVRD</sequence>
<evidence type="ECO:0000256" key="1">
    <source>
        <dbReference type="ARBA" id="ARBA00004123"/>
    </source>
</evidence>
<dbReference type="PANTHER" id="PTHR47338:SF9">
    <property type="entry name" value="ZN(II)2CYS6 TRANSCRIPTION FACTOR (EUROFUNG)"/>
    <property type="match status" value="1"/>
</dbReference>
<proteinExistence type="predicted"/>
<comment type="subcellular location">
    <subcellularLocation>
        <location evidence="1">Nucleus</location>
    </subcellularLocation>
</comment>
<evidence type="ECO:0000256" key="3">
    <source>
        <dbReference type="ARBA" id="ARBA00023015"/>
    </source>
</evidence>
<evidence type="ECO:0000313" key="7">
    <source>
        <dbReference type="Proteomes" id="UP000605986"/>
    </source>
</evidence>
<accession>A0A8H4KR60</accession>
<keyword evidence="2" id="KW-0479">Metal-binding</keyword>
<dbReference type="PANTHER" id="PTHR47338">
    <property type="entry name" value="ZN(II)2CYS6 TRANSCRIPTION FACTOR (EUROFUNG)-RELATED"/>
    <property type="match status" value="1"/>
</dbReference>
<evidence type="ECO:0000256" key="2">
    <source>
        <dbReference type="ARBA" id="ARBA00022723"/>
    </source>
</evidence>
<keyword evidence="5" id="KW-0539">Nucleus</keyword>
<dbReference type="EMBL" id="JAADJG010000080">
    <property type="protein sequence ID" value="KAF4455752.1"/>
    <property type="molecule type" value="Genomic_DNA"/>
</dbReference>
<dbReference type="GO" id="GO:0005634">
    <property type="term" value="C:nucleus"/>
    <property type="evidence" value="ECO:0007669"/>
    <property type="project" value="UniProtKB-SubCell"/>
</dbReference>
<dbReference type="GO" id="GO:0046872">
    <property type="term" value="F:metal ion binding"/>
    <property type="evidence" value="ECO:0007669"/>
    <property type="project" value="UniProtKB-KW"/>
</dbReference>
<protein>
    <recommendedName>
        <fullName evidence="8">Transcription factor domain-containing protein</fullName>
    </recommendedName>
</protein>
<name>A0A8H4KR60_9HYPO</name>
<evidence type="ECO:0000313" key="6">
    <source>
        <dbReference type="EMBL" id="KAF4455752.1"/>
    </source>
</evidence>
<evidence type="ECO:0000256" key="5">
    <source>
        <dbReference type="ARBA" id="ARBA00023242"/>
    </source>
</evidence>
<dbReference type="InterPro" id="IPR050815">
    <property type="entry name" value="TF_fung"/>
</dbReference>
<evidence type="ECO:0000256" key="4">
    <source>
        <dbReference type="ARBA" id="ARBA00023163"/>
    </source>
</evidence>
<reference evidence="6" key="1">
    <citation type="submission" date="2020-01" db="EMBL/GenBank/DDBJ databases">
        <title>Identification and distribution of gene clusters putatively required for synthesis of sphingolipid metabolism inhibitors in phylogenetically diverse species of the filamentous fungus Fusarium.</title>
        <authorList>
            <person name="Kim H.-S."/>
            <person name="Busman M."/>
            <person name="Brown D.W."/>
            <person name="Divon H."/>
            <person name="Uhlig S."/>
            <person name="Proctor R.H."/>
        </authorList>
    </citation>
    <scope>NUCLEOTIDE SEQUENCE</scope>
    <source>
        <strain evidence="6">NRRL 53441</strain>
    </source>
</reference>
<evidence type="ECO:0008006" key="8">
    <source>
        <dbReference type="Google" id="ProtNLM"/>
    </source>
</evidence>
<gene>
    <name evidence="6" type="ORF">F53441_1951</name>
</gene>
<keyword evidence="3" id="KW-0805">Transcription regulation</keyword>
<keyword evidence="7" id="KW-1185">Reference proteome</keyword>
<comment type="caution">
    <text evidence="6">The sequence shown here is derived from an EMBL/GenBank/DDBJ whole genome shotgun (WGS) entry which is preliminary data.</text>
</comment>
<dbReference type="CDD" id="cd12148">
    <property type="entry name" value="fungal_TF_MHR"/>
    <property type="match status" value="1"/>
</dbReference>
<dbReference type="GO" id="GO:0000981">
    <property type="term" value="F:DNA-binding transcription factor activity, RNA polymerase II-specific"/>
    <property type="evidence" value="ECO:0007669"/>
    <property type="project" value="InterPro"/>
</dbReference>
<organism evidence="6 7">
    <name type="scientific">Fusarium austroafricanum</name>
    <dbReference type="NCBI Taxonomy" id="2364996"/>
    <lineage>
        <taxon>Eukaryota</taxon>
        <taxon>Fungi</taxon>
        <taxon>Dikarya</taxon>
        <taxon>Ascomycota</taxon>
        <taxon>Pezizomycotina</taxon>
        <taxon>Sordariomycetes</taxon>
        <taxon>Hypocreomycetidae</taxon>
        <taxon>Hypocreales</taxon>
        <taxon>Nectriaceae</taxon>
        <taxon>Fusarium</taxon>
        <taxon>Fusarium concolor species complex</taxon>
    </lineage>
</organism>
<dbReference type="OrthoDB" id="2219495at2759"/>
<keyword evidence="4" id="KW-0804">Transcription</keyword>
<dbReference type="AlphaFoldDB" id="A0A8H4KR60"/>